<evidence type="ECO:0000256" key="2">
    <source>
        <dbReference type="ARBA" id="ARBA00015816"/>
    </source>
</evidence>
<dbReference type="Gene3D" id="2.102.10.10">
    <property type="entry name" value="Rieske [2Fe-2S] iron-sulphur domain"/>
    <property type="match status" value="1"/>
</dbReference>
<feature type="domain" description="Rieske" evidence="10">
    <location>
        <begin position="52"/>
        <end position="145"/>
    </location>
</feature>
<dbReference type="PROSITE" id="PS51318">
    <property type="entry name" value="TAT"/>
    <property type="match status" value="1"/>
</dbReference>
<evidence type="ECO:0000256" key="7">
    <source>
        <dbReference type="ARBA" id="ARBA00023157"/>
    </source>
</evidence>
<reference evidence="11 12" key="2">
    <citation type="journal article" date="2010" name="Stand. Genomic Sci.">
        <title>Complete genome sequence of Xylanimonas cellulosilytica type strain (XIL07).</title>
        <authorList>
            <person name="Foster B."/>
            <person name="Pukall R."/>
            <person name="Abt B."/>
            <person name="Nolan M."/>
            <person name="Glavina Del Rio T."/>
            <person name="Chen F."/>
            <person name="Lucas S."/>
            <person name="Tice H."/>
            <person name="Pitluck S."/>
            <person name="Cheng J.-F."/>
            <person name="Chertkov O."/>
            <person name="Brettin T."/>
            <person name="Han C."/>
            <person name="Detter J.C."/>
            <person name="Bruce D."/>
            <person name="Goodwin L."/>
            <person name="Ivanova N."/>
            <person name="Mavromatis K."/>
            <person name="Pati A."/>
            <person name="Mikhailova N."/>
            <person name="Chen A."/>
            <person name="Palaniappan K."/>
            <person name="Land M."/>
            <person name="Hauser L."/>
            <person name="Chang Y.-J."/>
            <person name="Jeffries C.D."/>
            <person name="Chain P."/>
            <person name="Rohde M."/>
            <person name="Goeker M."/>
            <person name="Bristow J."/>
            <person name="Eisen J.A."/>
            <person name="Markowitz V."/>
            <person name="Hugenholtz P."/>
            <person name="Kyrpides N.C."/>
            <person name="Klenk H.-P."/>
            <person name="Lapidus A."/>
        </authorList>
    </citation>
    <scope>NUCLEOTIDE SEQUENCE [LARGE SCALE GENOMIC DNA]</scope>
    <source>
        <strain evidence="12">DSM 15894 / CECT 5975 / LMG 20990 / XIL07</strain>
    </source>
</reference>
<keyword evidence="7" id="KW-1015">Disulfide bond</keyword>
<proteinExistence type="predicted"/>
<evidence type="ECO:0000256" key="8">
    <source>
        <dbReference type="ARBA" id="ARBA00029586"/>
    </source>
</evidence>
<evidence type="ECO:0000256" key="3">
    <source>
        <dbReference type="ARBA" id="ARBA00022714"/>
    </source>
</evidence>
<dbReference type="InterPro" id="IPR036922">
    <property type="entry name" value="Rieske_2Fe-2S_sf"/>
</dbReference>
<dbReference type="Pfam" id="PF00355">
    <property type="entry name" value="Rieske"/>
    <property type="match status" value="1"/>
</dbReference>
<dbReference type="InterPro" id="IPR017941">
    <property type="entry name" value="Rieske_2Fe-2S"/>
</dbReference>
<dbReference type="CDD" id="cd03467">
    <property type="entry name" value="Rieske"/>
    <property type="match status" value="1"/>
</dbReference>
<evidence type="ECO:0000256" key="9">
    <source>
        <dbReference type="ARBA" id="ARBA00034078"/>
    </source>
</evidence>
<evidence type="ECO:0000259" key="10">
    <source>
        <dbReference type="PROSITE" id="PS51296"/>
    </source>
</evidence>
<keyword evidence="3" id="KW-0001">2Fe-2S</keyword>
<organism evidence="11 12">
    <name type="scientific">Xylanimonas cellulosilytica (strain DSM 15894 / JCM 12276 / CECT 5975 / KCTC 9989 / LMG 20990 / NBRC 107835 / XIL07)</name>
    <dbReference type="NCBI Taxonomy" id="446471"/>
    <lineage>
        <taxon>Bacteria</taxon>
        <taxon>Bacillati</taxon>
        <taxon>Actinomycetota</taxon>
        <taxon>Actinomycetes</taxon>
        <taxon>Micrococcales</taxon>
        <taxon>Promicromonosporaceae</taxon>
        <taxon>Xylanimonas</taxon>
    </lineage>
</organism>
<dbReference type="PROSITE" id="PS51296">
    <property type="entry name" value="RIESKE"/>
    <property type="match status" value="1"/>
</dbReference>
<dbReference type="SUPFAM" id="SSF50022">
    <property type="entry name" value="ISP domain"/>
    <property type="match status" value="1"/>
</dbReference>
<comment type="function">
    <text evidence="1">Iron-sulfur subunit of the cytochrome bc1 complex, an essential component of the respiratory electron transport chain required for ATP synthesis. The bc1 complex catalyzes the oxidation of menaquinol and the reduction of cytochrome c in the respiratory chain. The bc1 complex operates through a Q-cycle mechanism that couples electron transfer to generation of the proton gradient that drives ATP synthesis.</text>
</comment>
<dbReference type="OrthoDB" id="25106at2"/>
<keyword evidence="6" id="KW-0411">Iron-sulfur</keyword>
<accession>D1BR82</accession>
<reference evidence="12" key="1">
    <citation type="submission" date="2009-11" db="EMBL/GenBank/DDBJ databases">
        <title>The complete chromosome of Xylanimonas cellulosilytica DSM 15894.</title>
        <authorList>
            <consortium name="US DOE Joint Genome Institute (JGI-PGF)"/>
            <person name="Lucas S."/>
            <person name="Copeland A."/>
            <person name="Lapidus A."/>
            <person name="Glavina del Rio T."/>
            <person name="Dalin E."/>
            <person name="Tice H."/>
            <person name="Bruce D."/>
            <person name="Goodwin L."/>
            <person name="Pitluck S."/>
            <person name="Kyrpides N."/>
            <person name="Mavromatis K."/>
            <person name="Ivanova N."/>
            <person name="Mikhailova N."/>
            <person name="Foster B."/>
            <person name="Clum A."/>
            <person name="Brettin T."/>
            <person name="Detter J.C."/>
            <person name="Han C."/>
            <person name="Larimer F."/>
            <person name="Land M."/>
            <person name="Hauser L."/>
            <person name="Markowitz V."/>
            <person name="Cheng J.F."/>
            <person name="Hugenholtz P."/>
            <person name="Woyke T."/>
            <person name="Wu D."/>
            <person name="Gehrich-Schroeter G."/>
            <person name="Schneider S."/>
            <person name="Pukall S.R."/>
            <person name="Klenk H.P."/>
            <person name="Eisen J.A."/>
        </authorList>
    </citation>
    <scope>NUCLEOTIDE SEQUENCE [LARGE SCALE GENOMIC DNA]</scope>
    <source>
        <strain evidence="12">DSM 15894 / CECT 5975 / LMG 20990 / XIL07</strain>
    </source>
</reference>
<evidence type="ECO:0000256" key="5">
    <source>
        <dbReference type="ARBA" id="ARBA00023004"/>
    </source>
</evidence>
<dbReference type="GO" id="GO:0016705">
    <property type="term" value="F:oxidoreductase activity, acting on paired donors, with incorporation or reduction of molecular oxygen"/>
    <property type="evidence" value="ECO:0007669"/>
    <property type="project" value="UniProtKB-ARBA"/>
</dbReference>
<name>D1BR82_XYLCX</name>
<keyword evidence="12" id="KW-1185">Reference proteome</keyword>
<dbReference type="STRING" id="446471.Xcel_1306"/>
<dbReference type="HOGENOM" id="CLU_055690_1_4_11"/>
<gene>
    <name evidence="11" type="ordered locus">Xcel_1306</name>
</gene>
<dbReference type="KEGG" id="xce:Xcel_1306"/>
<protein>
    <recommendedName>
        <fullName evidence="2">Cytochrome bc1 complex Rieske iron-sulfur subunit</fullName>
    </recommendedName>
    <alternativeName>
        <fullName evidence="8">Cytochrome bc1 reductase complex subunit QcrA</fullName>
    </alternativeName>
</protein>
<dbReference type="GO" id="GO:0051537">
    <property type="term" value="F:2 iron, 2 sulfur cluster binding"/>
    <property type="evidence" value="ECO:0007669"/>
    <property type="project" value="UniProtKB-KW"/>
</dbReference>
<dbReference type="GO" id="GO:0004497">
    <property type="term" value="F:monooxygenase activity"/>
    <property type="evidence" value="ECO:0007669"/>
    <property type="project" value="UniProtKB-ARBA"/>
</dbReference>
<dbReference type="PRINTS" id="PR00162">
    <property type="entry name" value="RIESKE"/>
</dbReference>
<evidence type="ECO:0000256" key="6">
    <source>
        <dbReference type="ARBA" id="ARBA00023014"/>
    </source>
</evidence>
<dbReference type="EMBL" id="CP001821">
    <property type="protein sequence ID" value="ACZ30337.1"/>
    <property type="molecule type" value="Genomic_DNA"/>
</dbReference>
<dbReference type="GO" id="GO:0046872">
    <property type="term" value="F:metal ion binding"/>
    <property type="evidence" value="ECO:0007669"/>
    <property type="project" value="UniProtKB-KW"/>
</dbReference>
<sequence length="146" mass="14341">MDAHATNAPTRRQVVLSAGAGIAAAGLLAACVEPRATPTADASAVAARGAGTRVAALAEVPVGGALSVDVDGHALLLTRPAEGEVHLFSSICPHAGCKVVPADAELDCPCHGSRFALADGAVLAGPAPAPLAEIAVEIRGDDVVLT</sequence>
<evidence type="ECO:0000256" key="4">
    <source>
        <dbReference type="ARBA" id="ARBA00022723"/>
    </source>
</evidence>
<comment type="cofactor">
    <cofactor evidence="9">
        <name>[2Fe-2S] cluster</name>
        <dbReference type="ChEBI" id="CHEBI:190135"/>
    </cofactor>
</comment>
<dbReference type="InterPro" id="IPR014349">
    <property type="entry name" value="Rieske_Fe-S_prot"/>
</dbReference>
<dbReference type="PANTHER" id="PTHR10134">
    <property type="entry name" value="CYTOCHROME B-C1 COMPLEX SUBUNIT RIESKE, MITOCHONDRIAL"/>
    <property type="match status" value="1"/>
</dbReference>
<dbReference type="RefSeq" id="WP_012878079.1">
    <property type="nucleotide sequence ID" value="NC_013530.1"/>
</dbReference>
<keyword evidence="4" id="KW-0479">Metal-binding</keyword>
<dbReference type="Proteomes" id="UP000002255">
    <property type="component" value="Chromosome"/>
</dbReference>
<evidence type="ECO:0000256" key="1">
    <source>
        <dbReference type="ARBA" id="ARBA00002494"/>
    </source>
</evidence>
<evidence type="ECO:0000313" key="12">
    <source>
        <dbReference type="Proteomes" id="UP000002255"/>
    </source>
</evidence>
<dbReference type="AlphaFoldDB" id="D1BR82"/>
<dbReference type="InterPro" id="IPR006311">
    <property type="entry name" value="TAT_signal"/>
</dbReference>
<evidence type="ECO:0000313" key="11">
    <source>
        <dbReference type="EMBL" id="ACZ30337.1"/>
    </source>
</evidence>
<dbReference type="eggNOG" id="COG2146">
    <property type="taxonomic scope" value="Bacteria"/>
</dbReference>
<dbReference type="InterPro" id="IPR005805">
    <property type="entry name" value="Rieske_Fe-S_prot_C"/>
</dbReference>
<dbReference type="GO" id="GO:0016020">
    <property type="term" value="C:membrane"/>
    <property type="evidence" value="ECO:0007669"/>
    <property type="project" value="InterPro"/>
</dbReference>
<keyword evidence="5" id="KW-0408">Iron</keyword>